<sequence length="50" mass="5605">MAEKVSAPQSSTGILRFYDTNTGGPQLDPRWVIISTIAFMIILKVVDYLF</sequence>
<proteinExistence type="inferred from homology"/>
<dbReference type="Proteomes" id="UP000510821">
    <property type="component" value="Chromosome"/>
</dbReference>
<evidence type="ECO:0000256" key="2">
    <source>
        <dbReference type="ARBA" id="ARBA00022448"/>
    </source>
</evidence>
<dbReference type="InterPro" id="IPR016482">
    <property type="entry name" value="SecG/Sec61-beta/Sbh"/>
</dbReference>
<evidence type="ECO:0000256" key="4">
    <source>
        <dbReference type="ARBA" id="ARBA00022927"/>
    </source>
</evidence>
<dbReference type="EMBL" id="CP058998">
    <property type="protein sequence ID" value="QLJ52371.1"/>
    <property type="molecule type" value="Genomic_DNA"/>
</dbReference>
<evidence type="ECO:0000256" key="7">
    <source>
        <dbReference type="ARBA" id="ARBA00023136"/>
    </source>
</evidence>
<dbReference type="GO" id="GO:0012505">
    <property type="term" value="C:endomembrane system"/>
    <property type="evidence" value="ECO:0007669"/>
    <property type="project" value="UniProtKB-SubCell"/>
</dbReference>
<evidence type="ECO:0000313" key="9">
    <source>
        <dbReference type="EMBL" id="QLJ52371.1"/>
    </source>
</evidence>
<keyword evidence="4" id="KW-0653">Protein transport</keyword>
<keyword evidence="3" id="KW-0812">Transmembrane</keyword>
<keyword evidence="2" id="KW-0813">Transport</keyword>
<evidence type="ECO:0000256" key="5">
    <source>
        <dbReference type="ARBA" id="ARBA00022989"/>
    </source>
</evidence>
<evidence type="ECO:0000256" key="1">
    <source>
        <dbReference type="ARBA" id="ARBA00006103"/>
    </source>
</evidence>
<accession>A0A7D5XC85</accession>
<evidence type="ECO:0008006" key="11">
    <source>
        <dbReference type="Google" id="ProtNLM"/>
    </source>
</evidence>
<name>A0A7D5XC85_FERL1</name>
<organism evidence="9 10">
    <name type="scientific">Fermentimicrarchaeum limneticum</name>
    <dbReference type="NCBI Taxonomy" id="2795018"/>
    <lineage>
        <taxon>Archaea</taxon>
        <taxon>Candidatus Micrarchaeota</taxon>
        <taxon>Candidatus Fermentimicrarchaeales</taxon>
        <taxon>Candidatus Fermentimicrarchaeaceae</taxon>
        <taxon>Candidatus Fermentimicrarchaeum</taxon>
    </lineage>
</organism>
<dbReference type="AlphaFoldDB" id="A0A7D5XC85"/>
<dbReference type="KEGG" id="flt:Sv326_0196"/>
<dbReference type="GO" id="GO:0015031">
    <property type="term" value="P:protein transport"/>
    <property type="evidence" value="ECO:0007669"/>
    <property type="project" value="UniProtKB-KW"/>
</dbReference>
<keyword evidence="7" id="KW-0472">Membrane</keyword>
<keyword evidence="6" id="KW-0811">Translocation</keyword>
<dbReference type="Pfam" id="PF03911">
    <property type="entry name" value="Sec61_beta"/>
    <property type="match status" value="1"/>
</dbReference>
<evidence type="ECO:0000256" key="3">
    <source>
        <dbReference type="ARBA" id="ARBA00022692"/>
    </source>
</evidence>
<keyword evidence="5" id="KW-1133">Transmembrane helix</keyword>
<gene>
    <name evidence="9" type="ORF">Sv326_0196</name>
</gene>
<reference evidence="10" key="1">
    <citation type="submission" date="2020-07" db="EMBL/GenBank/DDBJ databases">
        <title>Metabolic diversity and evolutionary history of the archaeal phylum ###Micrarchaeota### uncovered from a freshwater lake metagenome.</title>
        <authorList>
            <person name="Kadnikov V.V."/>
            <person name="Savvichev A.S."/>
            <person name="Mardanov A.V."/>
            <person name="Beletsky A.V."/>
            <person name="Chupakov A.V."/>
            <person name="Kokryatskaya N.M."/>
            <person name="Pimenov N.V."/>
            <person name="Ravin N.V."/>
        </authorList>
    </citation>
    <scope>NUCLEOTIDE SEQUENCE [LARGE SCALE GENOMIC DNA]</scope>
</reference>
<comment type="similarity">
    <text evidence="1">Belongs to the SEC61-beta family.</text>
</comment>
<evidence type="ECO:0000313" key="10">
    <source>
        <dbReference type="Proteomes" id="UP000510821"/>
    </source>
</evidence>
<evidence type="ECO:0000256" key="8">
    <source>
        <dbReference type="ARBA" id="ARBA00037847"/>
    </source>
</evidence>
<evidence type="ECO:0000256" key="6">
    <source>
        <dbReference type="ARBA" id="ARBA00023010"/>
    </source>
</evidence>
<comment type="subcellular location">
    <subcellularLocation>
        <location evidence="8">Endomembrane system</location>
        <topology evidence="8">Single-pass membrane protein</topology>
    </subcellularLocation>
</comment>
<protein>
    <recommendedName>
        <fullName evidence="11">Preprotein translocase subunit Sec61beta</fullName>
    </recommendedName>
</protein>